<evidence type="ECO:0000313" key="2">
    <source>
        <dbReference type="EMBL" id="XCD04631.1"/>
    </source>
</evidence>
<sequence>MKSIELTNSEFTLLSNVLNKNLFYLRRSFNTWQEVYKVNPTVKICIEDTEKEISDCAALIEKISSVRGF</sequence>
<dbReference type="EMBL" id="PP511388">
    <property type="protein sequence ID" value="XCD03832.1"/>
    <property type="molecule type" value="Genomic_DNA"/>
</dbReference>
<proteinExistence type="predicted"/>
<organism evidence="2">
    <name type="scientific">Dulem virus 253</name>
    <dbReference type="NCBI Taxonomy" id="3145730"/>
    <lineage>
        <taxon>Viruses</taxon>
        <taxon>Monodnaviria</taxon>
        <taxon>Sangervirae</taxon>
        <taxon>Phixviricota</taxon>
        <taxon>Malgrandaviricetes</taxon>
        <taxon>Petitvirales</taxon>
        <taxon>Microviridae</taxon>
        <taxon>Microvirus</taxon>
    </lineage>
</organism>
<reference evidence="2" key="1">
    <citation type="submission" date="2024-03" db="EMBL/GenBank/DDBJ databases">
        <title>Diverse circular DNA viruses in blood, oral, and fecal samples of captive lemurs.</title>
        <authorList>
            <person name="Paietta E.N."/>
            <person name="Kraberger S."/>
            <person name="Lund M.C."/>
            <person name="Custer J.M."/>
            <person name="Vargas K.M."/>
            <person name="Ehmke E.E."/>
            <person name="Yoder A.D."/>
            <person name="Varsani A."/>
        </authorList>
    </citation>
    <scope>NUCLEOTIDE SEQUENCE</scope>
    <source>
        <strain evidence="1">Duke_21_33</strain>
        <strain evidence="2">Duke_24FF_890</strain>
        <strain evidence="3">Duke_24SF_666</strain>
        <strain evidence="4">Duke_25FS_54</strain>
        <strain evidence="5">Duke_28FS_39</strain>
    </source>
</reference>
<evidence type="ECO:0000313" key="5">
    <source>
        <dbReference type="EMBL" id="XCD07707.1"/>
    </source>
</evidence>
<accession>A0AAU8AZ67</accession>
<dbReference type="EMBL" id="PP511599">
    <property type="protein sequence ID" value="XCD05836.1"/>
    <property type="molecule type" value="Genomic_DNA"/>
</dbReference>
<dbReference type="EMBL" id="PP511486">
    <property type="protein sequence ID" value="XCD04631.1"/>
    <property type="molecule type" value="Genomic_DNA"/>
</dbReference>
<protein>
    <submittedName>
        <fullName evidence="2">Uncharacterized protein</fullName>
    </submittedName>
</protein>
<dbReference type="EMBL" id="PP511649">
    <property type="protein sequence ID" value="XCD06262.1"/>
    <property type="molecule type" value="Genomic_DNA"/>
</dbReference>
<dbReference type="EMBL" id="PP511800">
    <property type="protein sequence ID" value="XCD07707.1"/>
    <property type="molecule type" value="Genomic_DNA"/>
</dbReference>
<name>A0AAU8AZ67_9VIRU</name>
<evidence type="ECO:0000313" key="4">
    <source>
        <dbReference type="EMBL" id="XCD06262.1"/>
    </source>
</evidence>
<evidence type="ECO:0000313" key="1">
    <source>
        <dbReference type="EMBL" id="XCD03832.1"/>
    </source>
</evidence>
<evidence type="ECO:0000313" key="3">
    <source>
        <dbReference type="EMBL" id="XCD05836.1"/>
    </source>
</evidence>